<gene>
    <name evidence="1" type="ORF">M9H77_05340</name>
</gene>
<name>A0ACC0CGL8_CATRO</name>
<comment type="caution">
    <text evidence="1">The sequence shown here is derived from an EMBL/GenBank/DDBJ whole genome shotgun (WGS) entry which is preliminary data.</text>
</comment>
<protein>
    <submittedName>
        <fullName evidence="1">Uncharacterized protein</fullName>
    </submittedName>
</protein>
<organism evidence="1 2">
    <name type="scientific">Catharanthus roseus</name>
    <name type="common">Madagascar periwinkle</name>
    <name type="synonym">Vinca rosea</name>
    <dbReference type="NCBI Taxonomy" id="4058"/>
    <lineage>
        <taxon>Eukaryota</taxon>
        <taxon>Viridiplantae</taxon>
        <taxon>Streptophyta</taxon>
        <taxon>Embryophyta</taxon>
        <taxon>Tracheophyta</taxon>
        <taxon>Spermatophyta</taxon>
        <taxon>Magnoliopsida</taxon>
        <taxon>eudicotyledons</taxon>
        <taxon>Gunneridae</taxon>
        <taxon>Pentapetalae</taxon>
        <taxon>asterids</taxon>
        <taxon>lamiids</taxon>
        <taxon>Gentianales</taxon>
        <taxon>Apocynaceae</taxon>
        <taxon>Rauvolfioideae</taxon>
        <taxon>Vinceae</taxon>
        <taxon>Catharanthinae</taxon>
        <taxon>Catharanthus</taxon>
    </lineage>
</organism>
<reference evidence="2" key="1">
    <citation type="journal article" date="2023" name="Nat. Plants">
        <title>Single-cell RNA sequencing provides a high-resolution roadmap for understanding the multicellular compartmentation of specialized metabolism.</title>
        <authorList>
            <person name="Sun S."/>
            <person name="Shen X."/>
            <person name="Li Y."/>
            <person name="Li Y."/>
            <person name="Wang S."/>
            <person name="Li R."/>
            <person name="Zhang H."/>
            <person name="Shen G."/>
            <person name="Guo B."/>
            <person name="Wei J."/>
            <person name="Xu J."/>
            <person name="St-Pierre B."/>
            <person name="Chen S."/>
            <person name="Sun C."/>
        </authorList>
    </citation>
    <scope>NUCLEOTIDE SEQUENCE [LARGE SCALE GENOMIC DNA]</scope>
</reference>
<keyword evidence="2" id="KW-1185">Reference proteome</keyword>
<evidence type="ECO:0000313" key="1">
    <source>
        <dbReference type="EMBL" id="KAI5684112.1"/>
    </source>
</evidence>
<accession>A0ACC0CGL8</accession>
<dbReference type="Proteomes" id="UP001060085">
    <property type="component" value="Linkage Group LG01"/>
</dbReference>
<proteinExistence type="predicted"/>
<sequence length="141" mass="15484">MILVRMDISLPTSMLQEVDDMASLVIQQPPADPSQMDVCMVFIDGTLGCIPSQHDIQQKFPLQPSRRSPREHVPGRGARGVKRGARRQPGYGAGGGCPPVLSVPHNHEHVDPGHVGVRDLEVDNRLLTHLTTRTLIYLLLA</sequence>
<evidence type="ECO:0000313" key="2">
    <source>
        <dbReference type="Proteomes" id="UP001060085"/>
    </source>
</evidence>
<dbReference type="EMBL" id="CM044701">
    <property type="protein sequence ID" value="KAI5684112.1"/>
    <property type="molecule type" value="Genomic_DNA"/>
</dbReference>